<dbReference type="HOGENOM" id="CLU_650814_0_0_1"/>
<dbReference type="EMBL" id="KN837894">
    <property type="protein sequence ID" value="KIJ22886.1"/>
    <property type="molecule type" value="Genomic_DNA"/>
</dbReference>
<name>A0A0C9UBM2_SPHS4</name>
<sequence length="422" mass="45579">MPDEEPPLPQPDIFIPPGGRQSPSSILVRRPFDRPLGTPFDRTLAETPTERPLPARTLGTPRAPTETIATGSPVPNIDMFHTDFTILRGLKFLDALPPAEARNPNPERTQAYARARRTHPAPGSSVPNGQRGETSIGEPVGGLALNVGLTPNEYQEILNYVRNGERLATTTLDQTRQTTEYLQRLDQWLERDVSDRHDEVISLGERIDLLRNEIAGHIPQVRAAGGPVPGPAGPPGWFPVPPSPQQQARGGPPLVEPLYQGRPKRGGSPSYDSSKSSIFIPLPAPSCGPTDHPGFVANHGGQPAWLPYGPQGPGPGWFPQGTPTEYPPFDMRPPGFYVEEPSNEGYEPTTPSPATRGSDYSRSYVNVVRPRPAPTDSNAPRPIIIQQSGPPAAQPIPAGTTTLDPSRSQQPSREHSRAGSPS</sequence>
<evidence type="ECO:0000256" key="1">
    <source>
        <dbReference type="SAM" id="MobiDB-lite"/>
    </source>
</evidence>
<feature type="compositionally biased region" description="Pro residues" evidence="1">
    <location>
        <begin position="228"/>
        <end position="244"/>
    </location>
</feature>
<dbReference type="AlphaFoldDB" id="A0A0C9UBM2"/>
<evidence type="ECO:0000313" key="3">
    <source>
        <dbReference type="Proteomes" id="UP000054279"/>
    </source>
</evidence>
<feature type="region of interest" description="Disordered" evidence="1">
    <location>
        <begin position="311"/>
        <end position="422"/>
    </location>
</feature>
<proteinExistence type="predicted"/>
<gene>
    <name evidence="2" type="ORF">M422DRAFT_276630</name>
</gene>
<feature type="region of interest" description="Disordered" evidence="1">
    <location>
        <begin position="1"/>
        <end position="74"/>
    </location>
</feature>
<dbReference type="OrthoDB" id="2507336at2759"/>
<feature type="compositionally biased region" description="Low complexity" evidence="1">
    <location>
        <begin position="268"/>
        <end position="277"/>
    </location>
</feature>
<feature type="region of interest" description="Disordered" evidence="1">
    <location>
        <begin position="221"/>
        <end position="277"/>
    </location>
</feature>
<protein>
    <submittedName>
        <fullName evidence="2">Uncharacterized protein</fullName>
    </submittedName>
</protein>
<keyword evidence="3" id="KW-1185">Reference proteome</keyword>
<feature type="region of interest" description="Disordered" evidence="1">
    <location>
        <begin position="112"/>
        <end position="137"/>
    </location>
</feature>
<feature type="compositionally biased region" description="Polar residues" evidence="1">
    <location>
        <begin position="399"/>
        <end position="411"/>
    </location>
</feature>
<evidence type="ECO:0000313" key="2">
    <source>
        <dbReference type="EMBL" id="KIJ22886.1"/>
    </source>
</evidence>
<feature type="compositionally biased region" description="Basic and acidic residues" evidence="1">
    <location>
        <begin position="412"/>
        <end position="422"/>
    </location>
</feature>
<organism evidence="2 3">
    <name type="scientific">Sphaerobolus stellatus (strain SS14)</name>
    <dbReference type="NCBI Taxonomy" id="990650"/>
    <lineage>
        <taxon>Eukaryota</taxon>
        <taxon>Fungi</taxon>
        <taxon>Dikarya</taxon>
        <taxon>Basidiomycota</taxon>
        <taxon>Agaricomycotina</taxon>
        <taxon>Agaricomycetes</taxon>
        <taxon>Phallomycetidae</taxon>
        <taxon>Geastrales</taxon>
        <taxon>Sphaerobolaceae</taxon>
        <taxon>Sphaerobolus</taxon>
    </lineage>
</organism>
<feature type="compositionally biased region" description="Polar residues" evidence="1">
    <location>
        <begin position="352"/>
        <end position="364"/>
    </location>
</feature>
<accession>A0A0C9UBM2</accession>
<dbReference type="Proteomes" id="UP000054279">
    <property type="component" value="Unassembled WGS sequence"/>
</dbReference>
<reference evidence="2 3" key="1">
    <citation type="submission" date="2014-06" db="EMBL/GenBank/DDBJ databases">
        <title>Evolutionary Origins and Diversification of the Mycorrhizal Mutualists.</title>
        <authorList>
            <consortium name="DOE Joint Genome Institute"/>
            <consortium name="Mycorrhizal Genomics Consortium"/>
            <person name="Kohler A."/>
            <person name="Kuo A."/>
            <person name="Nagy L.G."/>
            <person name="Floudas D."/>
            <person name="Copeland A."/>
            <person name="Barry K.W."/>
            <person name="Cichocki N."/>
            <person name="Veneault-Fourrey C."/>
            <person name="LaButti K."/>
            <person name="Lindquist E.A."/>
            <person name="Lipzen A."/>
            <person name="Lundell T."/>
            <person name="Morin E."/>
            <person name="Murat C."/>
            <person name="Riley R."/>
            <person name="Ohm R."/>
            <person name="Sun H."/>
            <person name="Tunlid A."/>
            <person name="Henrissat B."/>
            <person name="Grigoriev I.V."/>
            <person name="Hibbett D.S."/>
            <person name="Martin F."/>
        </authorList>
    </citation>
    <scope>NUCLEOTIDE SEQUENCE [LARGE SCALE GENOMIC DNA]</scope>
    <source>
        <strain evidence="2 3">SS14</strain>
    </source>
</reference>